<dbReference type="EMBL" id="CP003827">
    <property type="protein sequence ID" value="AFR96564.2"/>
    <property type="molecule type" value="Genomic_DNA"/>
</dbReference>
<dbReference type="AlphaFoldDB" id="J9VVD2"/>
<reference evidence="1 2" key="1">
    <citation type="journal article" date="2014" name="PLoS Genet.">
        <title>Analysis of the genome and transcriptome of Cryptococcus neoformans var. grubii reveals complex RNA expression and microevolution leading to virulence attenuation.</title>
        <authorList>
            <person name="Janbon G."/>
            <person name="Ormerod K.L."/>
            <person name="Paulet D."/>
            <person name="Byrnes E.J.III."/>
            <person name="Yadav V."/>
            <person name="Chatterjee G."/>
            <person name="Mullapudi N."/>
            <person name="Hon C.C."/>
            <person name="Billmyre R.B."/>
            <person name="Brunel F."/>
            <person name="Bahn Y.S."/>
            <person name="Chen W."/>
            <person name="Chen Y."/>
            <person name="Chow E.W."/>
            <person name="Coppee J.Y."/>
            <person name="Floyd-Averette A."/>
            <person name="Gaillardin C."/>
            <person name="Gerik K.J."/>
            <person name="Goldberg J."/>
            <person name="Gonzalez-Hilarion S."/>
            <person name="Gujja S."/>
            <person name="Hamlin J.L."/>
            <person name="Hsueh Y.P."/>
            <person name="Ianiri G."/>
            <person name="Jones S."/>
            <person name="Kodira C.D."/>
            <person name="Kozubowski L."/>
            <person name="Lam W."/>
            <person name="Marra M."/>
            <person name="Mesner L.D."/>
            <person name="Mieczkowski P.A."/>
            <person name="Moyrand F."/>
            <person name="Nielsen K."/>
            <person name="Proux C."/>
            <person name="Rossignol T."/>
            <person name="Schein J.E."/>
            <person name="Sun S."/>
            <person name="Wollschlaeger C."/>
            <person name="Wood I.A."/>
            <person name="Zeng Q."/>
            <person name="Neuveglise C."/>
            <person name="Newlon C.S."/>
            <person name="Perfect J.R."/>
            <person name="Lodge J.K."/>
            <person name="Idnurm A."/>
            <person name="Stajich J.E."/>
            <person name="Kronstad J.W."/>
            <person name="Sanyal K."/>
            <person name="Heitman J."/>
            <person name="Fraser J.A."/>
            <person name="Cuomo C.A."/>
            <person name="Dietrich F.S."/>
        </authorList>
    </citation>
    <scope>NUCLEOTIDE SEQUENCE [LARGE SCALE GENOMIC DNA]</scope>
    <source>
        <strain evidence="2">H99 / ATCC 208821 / CBS 10515 / FGSC 9487</strain>
    </source>
</reference>
<dbReference type="HOGENOM" id="CLU_061597_0_0_1"/>
<dbReference type="VEuPathDB" id="FungiDB:CNAG_03344"/>
<dbReference type="RefSeq" id="XP_012050921.1">
    <property type="nucleotide sequence ID" value="XM_012195531.1"/>
</dbReference>
<evidence type="ECO:0000313" key="1">
    <source>
        <dbReference type="EMBL" id="AFR96564.2"/>
    </source>
</evidence>
<evidence type="ECO:0000313" key="2">
    <source>
        <dbReference type="Proteomes" id="UP000010091"/>
    </source>
</evidence>
<gene>
    <name evidence="1" type="ORF">CNAG_03344</name>
</gene>
<dbReference type="Proteomes" id="UP000010091">
    <property type="component" value="Chromosome 8"/>
</dbReference>
<organism evidence="1 2">
    <name type="scientific">Cryptococcus neoformans (strain H99 / ATCC 208821 / CBS 10515 / FGSC 9487)</name>
    <name type="common">Cryptococcus neoformans var. grubii serotype A</name>
    <dbReference type="NCBI Taxonomy" id="235443"/>
    <lineage>
        <taxon>Eukaryota</taxon>
        <taxon>Fungi</taxon>
        <taxon>Dikarya</taxon>
        <taxon>Basidiomycota</taxon>
        <taxon>Agaricomycotina</taxon>
        <taxon>Tremellomycetes</taxon>
        <taxon>Tremellales</taxon>
        <taxon>Cryptococcaceae</taxon>
        <taxon>Cryptococcus</taxon>
        <taxon>Cryptococcus neoformans species complex</taxon>
    </lineage>
</organism>
<dbReference type="KEGG" id="cng:CNAG_03344"/>
<keyword evidence="2" id="KW-1185">Reference proteome</keyword>
<accession>J9VVD2</accession>
<sequence>MSIFPFGKNFCPACSHMKRLLSSESSSISSSRSVLLTSPIYNLPPQNTATPQAWVPVKQRRKSMAALDLKPKEKVGNNPWSRMIRSPKRMCIVTRQTLPSAFLINLRATYFPPSQGEGESIQLLPNAVATPSCTKKGKGMYVLCQKETIDRLVTGKGPHLSILRQIPHLQIPPNLASIIHGQLLYRILYELRHIYRRLEALPRCGNRNDVVKVKSVLQWLSEEEIEDVRSGKAVTDKDVVAFIDVAGLTTSASPTTIQDIPLPSSLANILPDVPLLPLKIDSGHPGDRNTNNALPVYKLASLFPSELHSFIGCSLQAAILTERQRFPPNHYLPHQRTPSEVLALRTFETDEHDTVQGGLGTPLAVSLWRLVCFHGQAWEA</sequence>
<dbReference type="OrthoDB" id="2570051at2759"/>
<name>J9VVD2_CRYN9</name>
<dbReference type="GeneID" id="23886855"/>
<proteinExistence type="predicted"/>
<protein>
    <submittedName>
        <fullName evidence="1">Uncharacterized protein</fullName>
    </submittedName>
</protein>